<name>A0A9X1VEF2_9BACT</name>
<feature type="chain" id="PRO_5040802731" evidence="1">
    <location>
        <begin position="22"/>
        <end position="132"/>
    </location>
</feature>
<accession>A0A9X1VEF2</accession>
<evidence type="ECO:0000313" key="4">
    <source>
        <dbReference type="Proteomes" id="UP001139193"/>
    </source>
</evidence>
<keyword evidence="4" id="KW-1185">Reference proteome</keyword>
<dbReference type="Pfam" id="PF14129">
    <property type="entry name" value="DUF4296"/>
    <property type="match status" value="1"/>
</dbReference>
<dbReference type="AlphaFoldDB" id="A0A9X1VEF2"/>
<sequence length="132" mass="14831">MKTFCRCGLPSLLPILLLALAACQRPEEAPQPADLLPKERMVPLLADLHQLEAQVENSRLAPDSARALFLAQQKSLYWKWQVTDSALQHSYRYYSAHGKDLPDMYQAVVDTLKERQKKYAPLPVGPPAVPHG</sequence>
<evidence type="ECO:0000313" key="3">
    <source>
        <dbReference type="EMBL" id="MCI1187093.1"/>
    </source>
</evidence>
<feature type="signal peptide" evidence="1">
    <location>
        <begin position="1"/>
        <end position="21"/>
    </location>
</feature>
<dbReference type="RefSeq" id="WP_241935375.1">
    <property type="nucleotide sequence ID" value="NZ_JALBGC010000002.1"/>
</dbReference>
<dbReference type="Proteomes" id="UP001139193">
    <property type="component" value="Unassembled WGS sequence"/>
</dbReference>
<dbReference type="EMBL" id="JALBGC010000002">
    <property type="protein sequence ID" value="MCI1187093.1"/>
    <property type="molecule type" value="Genomic_DNA"/>
</dbReference>
<dbReference type="PROSITE" id="PS51257">
    <property type="entry name" value="PROKAR_LIPOPROTEIN"/>
    <property type="match status" value="1"/>
</dbReference>
<dbReference type="InterPro" id="IPR025381">
    <property type="entry name" value="DUF4296"/>
</dbReference>
<protein>
    <submittedName>
        <fullName evidence="3">DUF4296 domain-containing protein</fullName>
    </submittedName>
</protein>
<reference evidence="3" key="1">
    <citation type="submission" date="2022-03" db="EMBL/GenBank/DDBJ databases">
        <title>Bacterial whole genome sequence for Hymenobacter sp. DH14.</title>
        <authorList>
            <person name="Le V."/>
        </authorList>
    </citation>
    <scope>NUCLEOTIDE SEQUENCE</scope>
    <source>
        <strain evidence="3">DH14</strain>
    </source>
</reference>
<proteinExistence type="predicted"/>
<comment type="caution">
    <text evidence="3">The sequence shown here is derived from an EMBL/GenBank/DDBJ whole genome shotgun (WGS) entry which is preliminary data.</text>
</comment>
<evidence type="ECO:0000256" key="1">
    <source>
        <dbReference type="SAM" id="SignalP"/>
    </source>
</evidence>
<evidence type="ECO:0000259" key="2">
    <source>
        <dbReference type="Pfam" id="PF14129"/>
    </source>
</evidence>
<gene>
    <name evidence="3" type="ORF">MON38_06650</name>
</gene>
<organism evidence="3 4">
    <name type="scientific">Hymenobacter cyanobacteriorum</name>
    <dbReference type="NCBI Taxonomy" id="2926463"/>
    <lineage>
        <taxon>Bacteria</taxon>
        <taxon>Pseudomonadati</taxon>
        <taxon>Bacteroidota</taxon>
        <taxon>Cytophagia</taxon>
        <taxon>Cytophagales</taxon>
        <taxon>Hymenobacteraceae</taxon>
        <taxon>Hymenobacter</taxon>
    </lineage>
</organism>
<feature type="domain" description="DUF4296" evidence="2">
    <location>
        <begin position="32"/>
        <end position="117"/>
    </location>
</feature>
<keyword evidence="1" id="KW-0732">Signal</keyword>